<protein>
    <recommendedName>
        <fullName evidence="6">Phospholipase B1, membrane-associated</fullName>
        <ecNumber evidence="5">3.1.1.3</ecNumber>
        <ecNumber evidence="4">3.1.1.4</ecNumber>
        <ecNumber evidence="3">3.1.1.5</ecNumber>
    </recommendedName>
    <alternativeName>
        <fullName evidence="20">Lysophospholipase</fullName>
    </alternativeName>
    <alternativeName>
        <fullName evidence="21">Phospholipase A2</fullName>
    </alternativeName>
    <alternativeName>
        <fullName evidence="23">Phospholipase B/lipase</fullName>
    </alternativeName>
    <alternativeName>
        <fullName evidence="22">Triacylglycerol lipase</fullName>
    </alternativeName>
</protein>
<evidence type="ECO:0000256" key="26">
    <source>
        <dbReference type="ARBA" id="ARBA00047363"/>
    </source>
</evidence>
<dbReference type="GO" id="GO:0004806">
    <property type="term" value="F:triacylglycerol lipase activity"/>
    <property type="evidence" value="ECO:0007669"/>
    <property type="project" value="UniProtKB-EC"/>
</dbReference>
<evidence type="ECO:0000256" key="35">
    <source>
        <dbReference type="ARBA" id="ARBA00048374"/>
    </source>
</evidence>
<name>A0AAD4K5U0_9MUSC</name>
<comment type="catalytic activity">
    <reaction evidence="42">
        <text>1-O-hexadecyl-2-(9Z)-octadecenoyl-sn-glycero-3-phosphocholine + H2O = 1-O-hexadecyl-sn-glycero-3-phosphocholine + (9Z)-octadecenoate + H(+)</text>
        <dbReference type="Rhea" id="RHEA:40915"/>
        <dbReference type="ChEBI" id="CHEBI:15377"/>
        <dbReference type="ChEBI" id="CHEBI:15378"/>
        <dbReference type="ChEBI" id="CHEBI:30823"/>
        <dbReference type="ChEBI" id="CHEBI:34112"/>
        <dbReference type="ChEBI" id="CHEBI:64496"/>
    </reaction>
    <physiologicalReaction direction="left-to-right" evidence="42">
        <dbReference type="Rhea" id="RHEA:40916"/>
    </physiologicalReaction>
</comment>
<dbReference type="CDD" id="cd01824">
    <property type="entry name" value="Phospholipase_B_like"/>
    <property type="match status" value="1"/>
</dbReference>
<evidence type="ECO:0000256" key="15">
    <source>
        <dbReference type="ARBA" id="ARBA00023180"/>
    </source>
</evidence>
<evidence type="ECO:0000256" key="40">
    <source>
        <dbReference type="ARBA" id="ARBA00048699"/>
    </source>
</evidence>
<evidence type="ECO:0000256" key="24">
    <source>
        <dbReference type="ARBA" id="ARBA00045916"/>
    </source>
</evidence>
<evidence type="ECO:0000256" key="45">
    <source>
        <dbReference type="ARBA" id="ARBA00049372"/>
    </source>
</evidence>
<proteinExistence type="inferred from homology"/>
<comment type="catalytic activity">
    <reaction evidence="27">
        <text>1-(9Z-octadecenoyl)-glycerol + H2O = glycerol + (9Z)-octadecenoate + H(+)</text>
        <dbReference type="Rhea" id="RHEA:38487"/>
        <dbReference type="ChEBI" id="CHEBI:15377"/>
        <dbReference type="ChEBI" id="CHEBI:15378"/>
        <dbReference type="ChEBI" id="CHEBI:17754"/>
        <dbReference type="ChEBI" id="CHEBI:30823"/>
        <dbReference type="ChEBI" id="CHEBI:75342"/>
    </reaction>
    <physiologicalReaction direction="left-to-right" evidence="27">
        <dbReference type="Rhea" id="RHEA:38488"/>
    </physiologicalReaction>
</comment>
<evidence type="ECO:0000256" key="31">
    <source>
        <dbReference type="ARBA" id="ARBA00048049"/>
    </source>
</evidence>
<keyword evidence="12" id="KW-1133">Transmembrane helix</keyword>
<evidence type="ECO:0000256" key="23">
    <source>
        <dbReference type="ARBA" id="ARBA00033022"/>
    </source>
</evidence>
<dbReference type="EC" id="3.1.1.3" evidence="5"/>
<evidence type="ECO:0000256" key="6">
    <source>
        <dbReference type="ARBA" id="ARBA00015133"/>
    </source>
</evidence>
<evidence type="ECO:0000256" key="47">
    <source>
        <dbReference type="SAM" id="SignalP"/>
    </source>
</evidence>
<dbReference type="EC" id="3.1.1.5" evidence="3"/>
<evidence type="ECO:0000256" key="36">
    <source>
        <dbReference type="ARBA" id="ARBA00048386"/>
    </source>
</evidence>
<evidence type="ECO:0000256" key="17">
    <source>
        <dbReference type="ARBA" id="ARBA00023369"/>
    </source>
</evidence>
<comment type="catalytic activity">
    <reaction evidence="43">
        <text>1-hexadecanoyl-2-(9Z)-octadecenoyl-3-octadecanoyl-sn-glycerol + H2O = 1-hexadecanoyl-3-octadecanoyl-sn-glycerol + (9Z)-octadecenoate + H(+)</text>
        <dbReference type="Rhea" id="RHEA:41103"/>
        <dbReference type="ChEBI" id="CHEBI:15377"/>
        <dbReference type="ChEBI" id="CHEBI:15378"/>
        <dbReference type="ChEBI" id="CHEBI:30823"/>
        <dbReference type="ChEBI" id="CHEBI:77623"/>
        <dbReference type="ChEBI" id="CHEBI:77624"/>
    </reaction>
    <physiologicalReaction direction="left-to-right" evidence="43">
        <dbReference type="Rhea" id="RHEA:41104"/>
    </physiologicalReaction>
</comment>
<dbReference type="InterPro" id="IPR038885">
    <property type="entry name" value="PLB1"/>
</dbReference>
<comment type="catalytic activity">
    <reaction evidence="17">
        <text>a triacylglycerol + H2O = a diacylglycerol + a fatty acid + H(+)</text>
        <dbReference type="Rhea" id="RHEA:12044"/>
        <dbReference type="ChEBI" id="CHEBI:15377"/>
        <dbReference type="ChEBI" id="CHEBI:15378"/>
        <dbReference type="ChEBI" id="CHEBI:17855"/>
        <dbReference type="ChEBI" id="CHEBI:18035"/>
        <dbReference type="ChEBI" id="CHEBI:28868"/>
        <dbReference type="EC" id="3.1.1.3"/>
    </reaction>
    <physiologicalReaction direction="left-to-right" evidence="17">
        <dbReference type="Rhea" id="RHEA:12045"/>
    </physiologicalReaction>
</comment>
<evidence type="ECO:0000256" key="3">
    <source>
        <dbReference type="ARBA" id="ARBA00013274"/>
    </source>
</evidence>
<evidence type="ECO:0000256" key="37">
    <source>
        <dbReference type="ARBA" id="ARBA00048454"/>
    </source>
</evidence>
<dbReference type="Pfam" id="PF00657">
    <property type="entry name" value="Lipase_GDSL"/>
    <property type="match status" value="1"/>
</dbReference>
<keyword evidence="11" id="KW-0378">Hydrolase</keyword>
<dbReference type="EMBL" id="JAJJHW010001127">
    <property type="protein sequence ID" value="KAH8376659.1"/>
    <property type="molecule type" value="Genomic_DNA"/>
</dbReference>
<dbReference type="GO" id="GO:0004622">
    <property type="term" value="F:phosphatidylcholine lysophospholipase activity"/>
    <property type="evidence" value="ECO:0007669"/>
    <property type="project" value="UniProtKB-EC"/>
</dbReference>
<dbReference type="PANTHER" id="PTHR21325">
    <property type="entry name" value="PHOSPHOLIPASE B, PLB1"/>
    <property type="match status" value="1"/>
</dbReference>
<evidence type="ECO:0000256" key="29">
    <source>
        <dbReference type="ARBA" id="ARBA00048011"/>
    </source>
</evidence>
<comment type="catalytic activity">
    <reaction evidence="26">
        <text>1,3-dihexadecanoyl-2-(9Z-octadecenoyl)glycerol + H2O = 1-hexadecanoyl-2-(9Z-octadecenoyl)-glycerol + hexadecanoate + H(+)</text>
        <dbReference type="Rhea" id="RHEA:40979"/>
        <dbReference type="ChEBI" id="CHEBI:7896"/>
        <dbReference type="ChEBI" id="CHEBI:15377"/>
        <dbReference type="ChEBI" id="CHEBI:15378"/>
        <dbReference type="ChEBI" id="CHEBI:75585"/>
        <dbReference type="ChEBI" id="CHEBI:75688"/>
    </reaction>
    <physiologicalReaction direction="left-to-right" evidence="26">
        <dbReference type="Rhea" id="RHEA:40980"/>
    </physiologicalReaction>
</comment>
<evidence type="ECO:0000313" key="48">
    <source>
        <dbReference type="EMBL" id="KAH8376659.1"/>
    </source>
</evidence>
<comment type="catalytic activity">
    <reaction evidence="38">
        <text>1-hexadecanoyl-2-(9Z-octadecenoyl)-sn-glycero-3-phosphoethanolamine + H2O = 1-hexadecanoyl-sn-glycero-3-phosphoethanolamine + (9Z)-octadecenoate + H(+)</text>
        <dbReference type="Rhea" id="RHEA:40911"/>
        <dbReference type="ChEBI" id="CHEBI:15377"/>
        <dbReference type="ChEBI" id="CHEBI:15378"/>
        <dbReference type="ChEBI" id="CHEBI:30823"/>
        <dbReference type="ChEBI" id="CHEBI:73004"/>
        <dbReference type="ChEBI" id="CHEBI:73007"/>
    </reaction>
    <physiologicalReaction direction="left-to-right" evidence="38">
        <dbReference type="Rhea" id="RHEA:40912"/>
    </physiologicalReaction>
</comment>
<evidence type="ECO:0000256" key="44">
    <source>
        <dbReference type="ARBA" id="ARBA00049363"/>
    </source>
</evidence>
<dbReference type="PROSITE" id="PS01098">
    <property type="entry name" value="LIPASE_GDSL_SER"/>
    <property type="match status" value="1"/>
</dbReference>
<comment type="catalytic activity">
    <reaction evidence="19">
        <text>a 1,2-diacyl-sn-glycero-3-phosphocholine + H2O = a 1-acyl-sn-glycero-3-phosphocholine + a fatty acid + H(+)</text>
        <dbReference type="Rhea" id="RHEA:15801"/>
        <dbReference type="ChEBI" id="CHEBI:15377"/>
        <dbReference type="ChEBI" id="CHEBI:15378"/>
        <dbReference type="ChEBI" id="CHEBI:28868"/>
        <dbReference type="ChEBI" id="CHEBI:57643"/>
        <dbReference type="ChEBI" id="CHEBI:58168"/>
        <dbReference type="EC" id="3.1.1.4"/>
    </reaction>
    <physiologicalReaction direction="left-to-right" evidence="19">
        <dbReference type="Rhea" id="RHEA:15802"/>
    </physiologicalReaction>
</comment>
<evidence type="ECO:0000256" key="14">
    <source>
        <dbReference type="ARBA" id="ARBA00023136"/>
    </source>
</evidence>
<feature type="chain" id="PRO_5041964451" description="Phospholipase B1, membrane-associated" evidence="47">
    <location>
        <begin position="24"/>
        <end position="442"/>
    </location>
</feature>
<evidence type="ECO:0000256" key="46">
    <source>
        <dbReference type="ARBA" id="ARBA00049461"/>
    </source>
</evidence>
<evidence type="ECO:0000256" key="12">
    <source>
        <dbReference type="ARBA" id="ARBA00022989"/>
    </source>
</evidence>
<dbReference type="AlphaFoldDB" id="A0AAD4K5U0"/>
<keyword evidence="7" id="KW-1003">Cell membrane</keyword>
<evidence type="ECO:0000256" key="2">
    <source>
        <dbReference type="ARBA" id="ARBA00009979"/>
    </source>
</evidence>
<evidence type="ECO:0000256" key="9">
    <source>
        <dbReference type="ARBA" id="ARBA00022729"/>
    </source>
</evidence>
<keyword evidence="8" id="KW-0812">Transmembrane</keyword>
<evidence type="ECO:0000256" key="7">
    <source>
        <dbReference type="ARBA" id="ARBA00022475"/>
    </source>
</evidence>
<dbReference type="GO" id="GO:0006644">
    <property type="term" value="P:phospholipid metabolic process"/>
    <property type="evidence" value="ECO:0007669"/>
    <property type="project" value="TreeGrafter"/>
</dbReference>
<comment type="catalytic activity">
    <reaction evidence="29">
        <text>2,3-di-(9Z)-octadecenoyl-sn-glycerol + H2O = 3-(9Z-octadecenoyl)-sn-glycerol + (9Z)-octadecenoate + H(+)</text>
        <dbReference type="Rhea" id="RHEA:42604"/>
        <dbReference type="ChEBI" id="CHEBI:15377"/>
        <dbReference type="ChEBI" id="CHEBI:15378"/>
        <dbReference type="ChEBI" id="CHEBI:30823"/>
        <dbReference type="ChEBI" id="CHEBI:75824"/>
        <dbReference type="ChEBI" id="CHEBI:75938"/>
    </reaction>
    <physiologicalReaction direction="left-to-right" evidence="29">
        <dbReference type="Rhea" id="RHEA:42605"/>
    </physiologicalReaction>
</comment>
<comment type="catalytic activity">
    <reaction evidence="28">
        <text>1-hexadecanoyl-2-(9Z)-octadecenoyl-3-octadecanoyl-sn-glycerol + H2O = 1-hexadecanoyl-2-(9Z-octadecenoyl)-sn-glycerol + octadecanoate + H(+)</text>
        <dbReference type="Rhea" id="RHEA:41111"/>
        <dbReference type="ChEBI" id="CHEBI:15377"/>
        <dbReference type="ChEBI" id="CHEBI:15378"/>
        <dbReference type="ChEBI" id="CHEBI:25629"/>
        <dbReference type="ChEBI" id="CHEBI:75466"/>
        <dbReference type="ChEBI" id="CHEBI:77623"/>
    </reaction>
    <physiologicalReaction direction="left-to-right" evidence="28">
        <dbReference type="Rhea" id="RHEA:41112"/>
    </physiologicalReaction>
</comment>
<evidence type="ECO:0000256" key="16">
    <source>
        <dbReference type="ARBA" id="ARBA00023264"/>
    </source>
</evidence>
<comment type="catalytic activity">
    <reaction evidence="30">
        <text>1-hexadecanoyl-2-(9Z-octadecenoyl)-sn-glycero-3-phospho-(1'-sn-glycerol) + H2O = 1-hexadecanoyl-sn-glycero-3-phospho-(1'-sn-glycerol) + (9Z)-octadecenoate + H(+)</text>
        <dbReference type="Rhea" id="RHEA:40919"/>
        <dbReference type="ChEBI" id="CHEBI:15377"/>
        <dbReference type="ChEBI" id="CHEBI:15378"/>
        <dbReference type="ChEBI" id="CHEBI:30823"/>
        <dbReference type="ChEBI" id="CHEBI:72841"/>
        <dbReference type="ChEBI" id="CHEBI:75158"/>
    </reaction>
    <physiologicalReaction direction="left-to-right" evidence="30">
        <dbReference type="Rhea" id="RHEA:40920"/>
    </physiologicalReaction>
</comment>
<evidence type="ECO:0000256" key="19">
    <source>
        <dbReference type="ARBA" id="ARBA00023422"/>
    </source>
</evidence>
<comment type="caution">
    <text evidence="48">The sequence shown here is derived from an EMBL/GenBank/DDBJ whole genome shotgun (WGS) entry which is preliminary data.</text>
</comment>
<comment type="catalytic activity">
    <reaction evidence="33">
        <text>1,2-dihexadecanoyl-sn-glycero-3-phosphocholine + H2O = 1-hexadecanoyl-sn-glycero-3-phosphocholine + hexadecanoate + H(+)</text>
        <dbReference type="Rhea" id="RHEA:41223"/>
        <dbReference type="ChEBI" id="CHEBI:7896"/>
        <dbReference type="ChEBI" id="CHEBI:15377"/>
        <dbReference type="ChEBI" id="CHEBI:15378"/>
        <dbReference type="ChEBI" id="CHEBI:72998"/>
        <dbReference type="ChEBI" id="CHEBI:72999"/>
    </reaction>
    <physiologicalReaction direction="left-to-right" evidence="33">
        <dbReference type="Rhea" id="RHEA:41224"/>
    </physiologicalReaction>
</comment>
<comment type="similarity">
    <text evidence="2">Belongs to the 'GDSL' lipolytic enzyme family. Phospholipase B1 subfamily.</text>
</comment>
<comment type="catalytic activity">
    <reaction evidence="46">
        <text>2-(9Z-octadecenoyl)-glycerol + H2O = glycerol + (9Z)-octadecenoate + H(+)</text>
        <dbReference type="Rhea" id="RHEA:38491"/>
        <dbReference type="ChEBI" id="CHEBI:15377"/>
        <dbReference type="ChEBI" id="CHEBI:15378"/>
        <dbReference type="ChEBI" id="CHEBI:17754"/>
        <dbReference type="ChEBI" id="CHEBI:30823"/>
        <dbReference type="ChEBI" id="CHEBI:73990"/>
    </reaction>
    <physiologicalReaction direction="left-to-right" evidence="46">
        <dbReference type="Rhea" id="RHEA:38492"/>
    </physiologicalReaction>
</comment>
<evidence type="ECO:0000256" key="4">
    <source>
        <dbReference type="ARBA" id="ARBA00013278"/>
    </source>
</evidence>
<evidence type="ECO:0000256" key="42">
    <source>
        <dbReference type="ARBA" id="ARBA00048872"/>
    </source>
</evidence>
<evidence type="ECO:0000256" key="18">
    <source>
        <dbReference type="ARBA" id="ARBA00023408"/>
    </source>
</evidence>
<comment type="catalytic activity">
    <reaction evidence="35">
        <text>1-octadecanoyl-2-(9Z,12Z)-octadecadienoyl-sn-glycerol + H2O = 1-octadecanoyl-sn-glycerol + (9Z,12Z)-octadecadienoate + H(+)</text>
        <dbReference type="Rhea" id="RHEA:40927"/>
        <dbReference type="ChEBI" id="CHEBI:15377"/>
        <dbReference type="ChEBI" id="CHEBI:15378"/>
        <dbReference type="ChEBI" id="CHEBI:30245"/>
        <dbReference type="ChEBI" id="CHEBI:75550"/>
        <dbReference type="ChEBI" id="CHEBI:77097"/>
    </reaction>
    <physiologicalReaction direction="left-to-right" evidence="35">
        <dbReference type="Rhea" id="RHEA:40928"/>
    </physiologicalReaction>
</comment>
<dbReference type="EC" id="3.1.1.4" evidence="4"/>
<evidence type="ECO:0000256" key="13">
    <source>
        <dbReference type="ARBA" id="ARBA00023098"/>
    </source>
</evidence>
<keyword evidence="16" id="KW-1208">Phospholipid metabolism</keyword>
<dbReference type="Gene3D" id="3.40.50.1110">
    <property type="entry name" value="SGNH hydrolase"/>
    <property type="match status" value="1"/>
</dbReference>
<dbReference type="GO" id="GO:0004623">
    <property type="term" value="F:phospholipase A2 activity"/>
    <property type="evidence" value="ECO:0007669"/>
    <property type="project" value="UniProtKB-EC"/>
</dbReference>
<dbReference type="InterPro" id="IPR035547">
    <property type="entry name" value="Phospholipase_B"/>
</dbReference>
<evidence type="ECO:0000256" key="38">
    <source>
        <dbReference type="ARBA" id="ARBA00048613"/>
    </source>
</evidence>
<comment type="catalytic activity">
    <reaction evidence="44">
        <text>1,2-dihexadecanoyl-sn-glycero-3-phosphocholine + 2 H2O = sn-glycerol 3-phosphocholine + 2 hexadecanoate + 2 H(+)</text>
        <dbReference type="Rhea" id="RHEA:40975"/>
        <dbReference type="ChEBI" id="CHEBI:7896"/>
        <dbReference type="ChEBI" id="CHEBI:15377"/>
        <dbReference type="ChEBI" id="CHEBI:15378"/>
        <dbReference type="ChEBI" id="CHEBI:16870"/>
        <dbReference type="ChEBI" id="CHEBI:72999"/>
    </reaction>
    <physiologicalReaction direction="left-to-right" evidence="44">
        <dbReference type="Rhea" id="RHEA:40976"/>
    </physiologicalReaction>
</comment>
<comment type="catalytic activity">
    <reaction evidence="18">
        <text>1-hexadecanoyl-2-(9Z,12Z-octadecadienoyl)-sn-glycero-3-phosphocholine + H2O = (9Z,12Z)-octadecadienoate + 1-hexadecanoyl-sn-glycero-3-phosphocholine + H(+)</text>
        <dbReference type="Rhea" id="RHEA:40811"/>
        <dbReference type="ChEBI" id="CHEBI:15377"/>
        <dbReference type="ChEBI" id="CHEBI:15378"/>
        <dbReference type="ChEBI" id="CHEBI:30245"/>
        <dbReference type="ChEBI" id="CHEBI:72998"/>
        <dbReference type="ChEBI" id="CHEBI:73002"/>
    </reaction>
    <physiologicalReaction direction="left-to-right" evidence="18">
        <dbReference type="Rhea" id="RHEA:40812"/>
    </physiologicalReaction>
</comment>
<evidence type="ECO:0000256" key="10">
    <source>
        <dbReference type="ARBA" id="ARBA00022737"/>
    </source>
</evidence>
<evidence type="ECO:0000256" key="20">
    <source>
        <dbReference type="ARBA" id="ARBA00029723"/>
    </source>
</evidence>
<evidence type="ECO:0000256" key="34">
    <source>
        <dbReference type="ARBA" id="ARBA00048362"/>
    </source>
</evidence>
<evidence type="ECO:0000256" key="21">
    <source>
        <dbReference type="ARBA" id="ARBA00031182"/>
    </source>
</evidence>
<comment type="catalytic activity">
    <reaction evidence="34">
        <text>1-hexadecanoyl-2-(9Z,12Z-octadecadienoyl)-sn-glycero-3-phosphocholine + H2O = 2-(9Z,12Z-octadecadienoyl)-sn-glycero-3-phosphocholine + hexadecanoate + H(+)</text>
        <dbReference type="Rhea" id="RHEA:40971"/>
        <dbReference type="ChEBI" id="CHEBI:7896"/>
        <dbReference type="ChEBI" id="CHEBI:15377"/>
        <dbReference type="ChEBI" id="CHEBI:15378"/>
        <dbReference type="ChEBI" id="CHEBI:73002"/>
        <dbReference type="ChEBI" id="CHEBI:76084"/>
    </reaction>
    <physiologicalReaction direction="left-to-right" evidence="34">
        <dbReference type="Rhea" id="RHEA:40972"/>
    </physiologicalReaction>
</comment>
<feature type="signal peptide" evidence="47">
    <location>
        <begin position="1"/>
        <end position="23"/>
    </location>
</feature>
<evidence type="ECO:0000256" key="1">
    <source>
        <dbReference type="ARBA" id="ARBA00004247"/>
    </source>
</evidence>
<evidence type="ECO:0000256" key="41">
    <source>
        <dbReference type="ARBA" id="ARBA00048869"/>
    </source>
</evidence>
<evidence type="ECO:0000313" key="49">
    <source>
        <dbReference type="Proteomes" id="UP001200034"/>
    </source>
</evidence>
<keyword evidence="13" id="KW-0443">Lipid metabolism</keyword>
<reference evidence="48" key="1">
    <citation type="journal article" date="2021" name="Mol. Ecol. Resour.">
        <title>Phylogenomic analyses of the genus Drosophila reveals genomic signals of climate adaptation.</title>
        <authorList>
            <person name="Li F."/>
            <person name="Rane R.V."/>
            <person name="Luria V."/>
            <person name="Xiong Z."/>
            <person name="Chen J."/>
            <person name="Li Z."/>
            <person name="Catullo R.A."/>
            <person name="Griffin P.C."/>
            <person name="Schiffer M."/>
            <person name="Pearce S."/>
            <person name="Lee S.F."/>
            <person name="McElroy K."/>
            <person name="Stocker A."/>
            <person name="Shirriffs J."/>
            <person name="Cockerell F."/>
            <person name="Coppin C."/>
            <person name="Sgro C.M."/>
            <person name="Karger A."/>
            <person name="Cain J.W."/>
            <person name="Weber J.A."/>
            <person name="Santpere G."/>
            <person name="Kirschner M.W."/>
            <person name="Hoffmann A.A."/>
            <person name="Oakeshott J.G."/>
            <person name="Zhang G."/>
        </authorList>
    </citation>
    <scope>NUCLEOTIDE SEQUENCE</scope>
    <source>
        <strain evidence="48">BGI-SZ-2011g</strain>
    </source>
</reference>
<feature type="non-terminal residue" evidence="48">
    <location>
        <position position="1"/>
    </location>
</feature>
<dbReference type="PANTHER" id="PTHR21325:SF31">
    <property type="entry name" value="GH22081P-RELATED"/>
    <property type="match status" value="1"/>
</dbReference>
<comment type="subcellular location">
    <subcellularLocation>
        <location evidence="1">Apical cell membrane</location>
        <topology evidence="1">Single-pass type I membrane protein</topology>
    </subcellularLocation>
</comment>
<comment type="catalytic activity">
    <reaction evidence="37">
        <text>a 1-acyl-sn-glycero-3-phosphocholine + H2O = sn-glycerol 3-phosphocholine + a fatty acid + H(+)</text>
        <dbReference type="Rhea" id="RHEA:15177"/>
        <dbReference type="ChEBI" id="CHEBI:15377"/>
        <dbReference type="ChEBI" id="CHEBI:15378"/>
        <dbReference type="ChEBI" id="CHEBI:16870"/>
        <dbReference type="ChEBI" id="CHEBI:28868"/>
        <dbReference type="ChEBI" id="CHEBI:58168"/>
        <dbReference type="EC" id="3.1.1.5"/>
    </reaction>
    <physiologicalReaction direction="left-to-right" evidence="37">
        <dbReference type="Rhea" id="RHEA:15178"/>
    </physiologicalReaction>
</comment>
<dbReference type="Proteomes" id="UP001200034">
    <property type="component" value="Unassembled WGS sequence"/>
</dbReference>
<keyword evidence="49" id="KW-1185">Reference proteome</keyword>
<comment type="catalytic activity">
    <reaction evidence="40">
        <text>1-hexadecanoyl-2-(9Z-octadecenoyl)-sn-glycero-3-phosphocholine + H2O = 1-hexadecanoyl-sn-glycero-3-phosphocholine + (9Z)-octadecenoate + H(+)</text>
        <dbReference type="Rhea" id="RHEA:38779"/>
        <dbReference type="ChEBI" id="CHEBI:15377"/>
        <dbReference type="ChEBI" id="CHEBI:15378"/>
        <dbReference type="ChEBI" id="CHEBI:30823"/>
        <dbReference type="ChEBI" id="CHEBI:72998"/>
        <dbReference type="ChEBI" id="CHEBI:73001"/>
    </reaction>
    <physiologicalReaction direction="left-to-right" evidence="40">
        <dbReference type="Rhea" id="RHEA:38780"/>
    </physiologicalReaction>
</comment>
<dbReference type="SUPFAM" id="SSF52266">
    <property type="entry name" value="SGNH hydrolase"/>
    <property type="match status" value="1"/>
</dbReference>
<evidence type="ECO:0000256" key="25">
    <source>
        <dbReference type="ARBA" id="ARBA00047324"/>
    </source>
</evidence>
<comment type="catalytic activity">
    <reaction evidence="25">
        <text>1-hexadecanoyl-2-(9Z)-octadecenoyl-3-octadecanoyl-sn-glycerol + H2O = 2-(9Z-octadecenoyl)-3-octadecanoyl-sn-glycerol + hexadecanoate + H(+)</text>
        <dbReference type="Rhea" id="RHEA:41107"/>
        <dbReference type="ChEBI" id="CHEBI:7896"/>
        <dbReference type="ChEBI" id="CHEBI:15377"/>
        <dbReference type="ChEBI" id="CHEBI:15378"/>
        <dbReference type="ChEBI" id="CHEBI:75558"/>
        <dbReference type="ChEBI" id="CHEBI:77623"/>
    </reaction>
    <physiologicalReaction direction="left-to-right" evidence="25">
        <dbReference type="Rhea" id="RHEA:41108"/>
    </physiologicalReaction>
</comment>
<comment type="function">
    <text evidence="24">Calcium-independent membrane-associated phospholipase that catalyzes complete diacylation of phospholipids by hydrolyzing both sn-1 and sn-2 fatty acyl chains attached to the glycerol backbone (phospholipase B activity). Has dual phospholipase and lysophospholipase activities toward diacylphospholipids. Preferentially cleaves sn-2 ester bonds over sn-1 bonds. Acts as a lipase toward glycerolipid substrates. Hydrolyzes fatty acyl chains of diacylglycerols with preference for the sn-2 position and of triacylglycerols with not positional selectivity. May also hydrolyze long chain retinyl esters such as retinyl palmitate. May contribute to digestion of dietary phospholipids, glycerolipids and retinoids, facilitating lipid absorption at the brush border.</text>
</comment>
<comment type="catalytic activity">
    <reaction evidence="31">
        <text>a 1-O-alkyl-2-acyl-sn-glycero-3-phosphocholine + H2O = a 1-O-alkyl-sn-glycero-3-phosphocholine + a fatty acid + H(+)</text>
        <dbReference type="Rhea" id="RHEA:36231"/>
        <dbReference type="ChEBI" id="CHEBI:15377"/>
        <dbReference type="ChEBI" id="CHEBI:15378"/>
        <dbReference type="ChEBI" id="CHEBI:28868"/>
        <dbReference type="ChEBI" id="CHEBI:30909"/>
        <dbReference type="ChEBI" id="CHEBI:36702"/>
        <dbReference type="EC" id="3.1.1.4"/>
    </reaction>
    <physiologicalReaction direction="left-to-right" evidence="31">
        <dbReference type="Rhea" id="RHEA:36232"/>
    </physiologicalReaction>
</comment>
<comment type="catalytic activity">
    <reaction evidence="32">
        <text>1,2-di-(9Z-octadecenoyl)-sn-glycero-3-phosphocholine + H2O = 1-(9Z-octadecenoyl)-sn-glycero-3-phosphocholine + (9Z)-octadecenoate + H(+)</text>
        <dbReference type="Rhea" id="RHEA:40923"/>
        <dbReference type="ChEBI" id="CHEBI:15377"/>
        <dbReference type="ChEBI" id="CHEBI:15378"/>
        <dbReference type="ChEBI" id="CHEBI:28610"/>
        <dbReference type="ChEBI" id="CHEBI:30823"/>
        <dbReference type="ChEBI" id="CHEBI:74669"/>
    </reaction>
    <physiologicalReaction direction="left-to-right" evidence="32">
        <dbReference type="Rhea" id="RHEA:40924"/>
    </physiologicalReaction>
</comment>
<keyword evidence="9 47" id="KW-0732">Signal</keyword>
<dbReference type="InterPro" id="IPR001087">
    <property type="entry name" value="GDSL"/>
</dbReference>
<evidence type="ECO:0000256" key="33">
    <source>
        <dbReference type="ARBA" id="ARBA00048227"/>
    </source>
</evidence>
<evidence type="ECO:0000256" key="43">
    <source>
        <dbReference type="ARBA" id="ARBA00048939"/>
    </source>
</evidence>
<comment type="catalytic activity">
    <reaction evidence="45">
        <text>1,3-di-(9Z-octadecenoyl)-glycerol + H2O = 1-(9Z-octadecenoyl)-glycerol + (9Z)-octadecenoate + H(+)</text>
        <dbReference type="Rhea" id="RHEA:39939"/>
        <dbReference type="ChEBI" id="CHEBI:15377"/>
        <dbReference type="ChEBI" id="CHEBI:15378"/>
        <dbReference type="ChEBI" id="CHEBI:30823"/>
        <dbReference type="ChEBI" id="CHEBI:75342"/>
        <dbReference type="ChEBI" id="CHEBI:75735"/>
    </reaction>
    <physiologicalReaction direction="left-to-right" evidence="45">
        <dbReference type="Rhea" id="RHEA:39940"/>
    </physiologicalReaction>
</comment>
<sequence>LSNMPHSLFACLVALLLASGVLPENRSDRFLASLGLKPRPYHARQINTRDLPLYTNIDRDLRQLLLTARGTTLNWALQNIDSINKRSVREGKMQAVVPTRVPFPCPLNNTRSPTTPTSVERLRPGDIDVIAAIGDSLSAGNGIMSRNAFDMLNEFRGLAFSGGGLEDWRTYLTLPNILKVFNPQLYGYATGNSLVVNHQISHLSIAEPMIMSRDLFYQARVLIDLLQRDPHVDMQRHWKLLTVFVGNNDLCSDICFWSDPQLAVDQHARDLRNAFRLLRDNVPRLLINLIVVPNIQQTMRHISGVPMQCFMVHRIACNCLMSDRLTSAQRAQRQQTIQRWQHVDLAVARLPEFQRQDFAIVAHPLVSNMTTPLLPDGSTDWRLFSHDCFHFSQRTHAMVSNVLWNSMLLPDDQKPRPNVLPKPFQQFRCPTAEQPFLVVRPS</sequence>
<comment type="catalytic activity">
    <reaction evidence="36">
        <text>1,2,3-tri-(9Z-octadecenoyl)-glycerol + H2O = di-(9Z)-octadecenoylglycerol + (9Z)-octadecenoate + H(+)</text>
        <dbReference type="Rhea" id="RHEA:38575"/>
        <dbReference type="ChEBI" id="CHEBI:15377"/>
        <dbReference type="ChEBI" id="CHEBI:15378"/>
        <dbReference type="ChEBI" id="CHEBI:30823"/>
        <dbReference type="ChEBI" id="CHEBI:53753"/>
        <dbReference type="ChEBI" id="CHEBI:75945"/>
    </reaction>
    <physiologicalReaction direction="left-to-right" evidence="36">
        <dbReference type="Rhea" id="RHEA:38576"/>
    </physiologicalReaction>
</comment>
<keyword evidence="14" id="KW-0472">Membrane</keyword>
<dbReference type="InterPro" id="IPR008265">
    <property type="entry name" value="Lipase_GDSL_AS"/>
</dbReference>
<organism evidence="48 49">
    <name type="scientific">Drosophila rubida</name>
    <dbReference type="NCBI Taxonomy" id="30044"/>
    <lineage>
        <taxon>Eukaryota</taxon>
        <taxon>Metazoa</taxon>
        <taxon>Ecdysozoa</taxon>
        <taxon>Arthropoda</taxon>
        <taxon>Hexapoda</taxon>
        <taxon>Insecta</taxon>
        <taxon>Pterygota</taxon>
        <taxon>Neoptera</taxon>
        <taxon>Endopterygota</taxon>
        <taxon>Diptera</taxon>
        <taxon>Brachycera</taxon>
        <taxon>Muscomorpha</taxon>
        <taxon>Ephydroidea</taxon>
        <taxon>Drosophilidae</taxon>
        <taxon>Drosophila</taxon>
    </lineage>
</organism>
<comment type="catalytic activity">
    <reaction evidence="39">
        <text>1-hexadecanoyl-sn-glycero-3-phosphocholine + H2O = sn-glycerol 3-phosphocholine + hexadecanoate + H(+)</text>
        <dbReference type="Rhea" id="RHEA:40435"/>
        <dbReference type="ChEBI" id="CHEBI:7896"/>
        <dbReference type="ChEBI" id="CHEBI:15377"/>
        <dbReference type="ChEBI" id="CHEBI:15378"/>
        <dbReference type="ChEBI" id="CHEBI:16870"/>
        <dbReference type="ChEBI" id="CHEBI:72998"/>
    </reaction>
    <physiologicalReaction direction="left-to-right" evidence="39">
        <dbReference type="Rhea" id="RHEA:40436"/>
    </physiologicalReaction>
</comment>
<dbReference type="GO" id="GO:0016324">
    <property type="term" value="C:apical plasma membrane"/>
    <property type="evidence" value="ECO:0007669"/>
    <property type="project" value="UniProtKB-SubCell"/>
</dbReference>
<evidence type="ECO:0000256" key="30">
    <source>
        <dbReference type="ARBA" id="ARBA00048015"/>
    </source>
</evidence>
<evidence type="ECO:0000256" key="27">
    <source>
        <dbReference type="ARBA" id="ARBA00047438"/>
    </source>
</evidence>
<evidence type="ECO:0000256" key="28">
    <source>
        <dbReference type="ARBA" id="ARBA00047459"/>
    </source>
</evidence>
<evidence type="ECO:0000256" key="11">
    <source>
        <dbReference type="ARBA" id="ARBA00022801"/>
    </source>
</evidence>
<keyword evidence="10" id="KW-0677">Repeat</keyword>
<gene>
    <name evidence="48" type="ORF">KR093_000661</name>
</gene>
<evidence type="ECO:0000256" key="22">
    <source>
        <dbReference type="ARBA" id="ARBA00031485"/>
    </source>
</evidence>
<keyword evidence="15" id="KW-0325">Glycoprotein</keyword>
<evidence type="ECO:0000256" key="5">
    <source>
        <dbReference type="ARBA" id="ARBA00013279"/>
    </source>
</evidence>
<evidence type="ECO:0000256" key="39">
    <source>
        <dbReference type="ARBA" id="ARBA00048656"/>
    </source>
</evidence>
<comment type="catalytic activity">
    <reaction evidence="41">
        <text>1,3-dihexadecanoyl-2-(9Z-octadecenoyl)glycerol + H2O = 1,3-dihexadecanoylglycerol + (9Z)-octadecenoate + H(+)</text>
        <dbReference type="Rhea" id="RHEA:40983"/>
        <dbReference type="ChEBI" id="CHEBI:15377"/>
        <dbReference type="ChEBI" id="CHEBI:15378"/>
        <dbReference type="ChEBI" id="CHEBI:30823"/>
        <dbReference type="ChEBI" id="CHEBI:75688"/>
        <dbReference type="ChEBI" id="CHEBI:77619"/>
    </reaction>
    <physiologicalReaction direction="left-to-right" evidence="41">
        <dbReference type="Rhea" id="RHEA:40984"/>
    </physiologicalReaction>
</comment>
<evidence type="ECO:0000256" key="32">
    <source>
        <dbReference type="ARBA" id="ARBA00048058"/>
    </source>
</evidence>
<accession>A0AAD4K5U0</accession>
<evidence type="ECO:0000256" key="8">
    <source>
        <dbReference type="ARBA" id="ARBA00022692"/>
    </source>
</evidence>
<dbReference type="InterPro" id="IPR036514">
    <property type="entry name" value="SGNH_hydro_sf"/>
</dbReference>